<dbReference type="EC" id="2.5.1.75" evidence="10"/>
<dbReference type="Pfam" id="PF01715">
    <property type="entry name" value="IPPT"/>
    <property type="match status" value="1"/>
</dbReference>
<name>G8PDM4_PEDCP</name>
<dbReference type="NCBIfam" id="TIGR00174">
    <property type="entry name" value="miaA"/>
    <property type="match status" value="1"/>
</dbReference>
<reference evidence="14 15" key="1">
    <citation type="journal article" date="2012" name="J. Bacteriol.">
        <title>Complete Genome Sequence of the Beer Spoilage Organism Pediococcus claussenii ATCC BAA-344T.</title>
        <authorList>
            <person name="Pittet V."/>
            <person name="Abegunde T."/>
            <person name="Marfleet T."/>
            <person name="Haakensen M."/>
            <person name="Morrow K."/>
            <person name="Jayaprakash T."/>
            <person name="Schroeder K."/>
            <person name="Trost B."/>
            <person name="Byrns S."/>
            <person name="Bergsveinson J."/>
            <person name="Kusalik A."/>
            <person name="Ziola B."/>
        </authorList>
    </citation>
    <scope>NUCLEOTIDE SEQUENCE [LARGE SCALE GENOMIC DNA]</scope>
    <source>
        <strain evidence="14 15">ATCC BAA-344</strain>
    </source>
</reference>
<feature type="binding site" evidence="10">
    <location>
        <begin position="11"/>
        <end position="16"/>
    </location>
    <ligand>
        <name>substrate</name>
    </ligand>
</feature>
<keyword evidence="8 10" id="KW-0460">Magnesium</keyword>
<comment type="caution">
    <text evidence="10">Lacks conserved residue(s) required for the propagation of feature annotation.</text>
</comment>
<evidence type="ECO:0000256" key="11">
    <source>
        <dbReference type="RuleBase" id="RU003783"/>
    </source>
</evidence>
<feature type="site" description="Interaction with substrate tRNA" evidence="10">
    <location>
        <position position="127"/>
    </location>
</feature>
<evidence type="ECO:0000256" key="8">
    <source>
        <dbReference type="ARBA" id="ARBA00022842"/>
    </source>
</evidence>
<evidence type="ECO:0000256" key="1">
    <source>
        <dbReference type="ARBA" id="ARBA00001946"/>
    </source>
</evidence>
<evidence type="ECO:0000256" key="10">
    <source>
        <dbReference type="HAMAP-Rule" id="MF_00185"/>
    </source>
</evidence>
<accession>G8PDM4</accession>
<dbReference type="PANTHER" id="PTHR11088">
    <property type="entry name" value="TRNA DIMETHYLALLYLTRANSFERASE"/>
    <property type="match status" value="1"/>
</dbReference>
<dbReference type="Gene3D" id="1.10.20.140">
    <property type="match status" value="1"/>
</dbReference>
<keyword evidence="6 10" id="KW-0547">Nucleotide-binding</keyword>
<comment type="subunit">
    <text evidence="10">Monomer.</text>
</comment>
<organism evidence="14 15">
    <name type="scientific">Pediococcus claussenii (strain ATCC BAA-344 / DSM 14800 / JCM 18046 / KCTC 3811 / LMG 21948 / P06)</name>
    <dbReference type="NCBI Taxonomy" id="701521"/>
    <lineage>
        <taxon>Bacteria</taxon>
        <taxon>Bacillati</taxon>
        <taxon>Bacillota</taxon>
        <taxon>Bacilli</taxon>
        <taxon>Lactobacillales</taxon>
        <taxon>Lactobacillaceae</taxon>
        <taxon>Pediococcus</taxon>
    </lineage>
</organism>
<dbReference type="Proteomes" id="UP000005444">
    <property type="component" value="Chromosome"/>
</dbReference>
<dbReference type="EMBL" id="CP003137">
    <property type="protein sequence ID" value="AEV95359.1"/>
    <property type="molecule type" value="Genomic_DNA"/>
</dbReference>
<dbReference type="InterPro" id="IPR018022">
    <property type="entry name" value="IPT"/>
</dbReference>
<proteinExistence type="inferred from homology"/>
<evidence type="ECO:0000256" key="3">
    <source>
        <dbReference type="ARBA" id="ARBA00005842"/>
    </source>
</evidence>
<dbReference type="GO" id="GO:0052381">
    <property type="term" value="F:tRNA dimethylallyltransferase activity"/>
    <property type="evidence" value="ECO:0007669"/>
    <property type="project" value="UniProtKB-UniRule"/>
</dbReference>
<dbReference type="GO" id="GO:0006400">
    <property type="term" value="P:tRNA modification"/>
    <property type="evidence" value="ECO:0007669"/>
    <property type="project" value="TreeGrafter"/>
</dbReference>
<comment type="function">
    <text evidence="2 10 12">Catalyzes the transfer of a dimethylallyl group onto the adenine at position 37 in tRNAs that read codons beginning with uridine, leading to the formation of N6-(dimethylallyl)adenosine (i(6)A).</text>
</comment>
<dbReference type="STRING" id="701521.PECL_1096"/>
<comment type="similarity">
    <text evidence="3 10 13">Belongs to the IPP transferase family.</text>
</comment>
<evidence type="ECO:0000256" key="6">
    <source>
        <dbReference type="ARBA" id="ARBA00022741"/>
    </source>
</evidence>
<dbReference type="HAMAP" id="MF_00185">
    <property type="entry name" value="IPP_trans"/>
    <property type="match status" value="1"/>
</dbReference>
<evidence type="ECO:0000256" key="5">
    <source>
        <dbReference type="ARBA" id="ARBA00022694"/>
    </source>
</evidence>
<dbReference type="AlphaFoldDB" id="G8PDM4"/>
<dbReference type="SUPFAM" id="SSF52540">
    <property type="entry name" value="P-loop containing nucleoside triphosphate hydrolases"/>
    <property type="match status" value="2"/>
</dbReference>
<protein>
    <recommendedName>
        <fullName evidence="10">tRNA dimethylallyltransferase</fullName>
        <ecNumber evidence="10">2.5.1.75</ecNumber>
    </recommendedName>
    <alternativeName>
        <fullName evidence="10">Dimethylallyl diphosphate:tRNA dimethylallyltransferase</fullName>
        <shortName evidence="10">DMAPP:tRNA dimethylallyltransferase</shortName>
        <shortName evidence="10">DMATase</shortName>
    </alternativeName>
    <alternativeName>
        <fullName evidence="10">Isopentenyl-diphosphate:tRNA isopentenyltransferase</fullName>
        <shortName evidence="10">IPP transferase</shortName>
        <shortName evidence="10">IPPT</shortName>
        <shortName evidence="10">IPTase</shortName>
    </alternativeName>
</protein>
<evidence type="ECO:0000256" key="12">
    <source>
        <dbReference type="RuleBase" id="RU003784"/>
    </source>
</evidence>
<dbReference type="KEGG" id="pce:PECL_1096"/>
<dbReference type="GO" id="GO:0005524">
    <property type="term" value="F:ATP binding"/>
    <property type="evidence" value="ECO:0007669"/>
    <property type="project" value="UniProtKB-UniRule"/>
</dbReference>
<evidence type="ECO:0000256" key="9">
    <source>
        <dbReference type="ARBA" id="ARBA00049563"/>
    </source>
</evidence>
<evidence type="ECO:0000256" key="2">
    <source>
        <dbReference type="ARBA" id="ARBA00003213"/>
    </source>
</evidence>
<keyword evidence="7 10" id="KW-0067">ATP-binding</keyword>
<dbReference type="HOGENOM" id="CLU_032616_0_1_9"/>
<dbReference type="Gene3D" id="3.40.50.300">
    <property type="entry name" value="P-loop containing nucleotide triphosphate hydrolases"/>
    <property type="match status" value="1"/>
</dbReference>
<evidence type="ECO:0000256" key="7">
    <source>
        <dbReference type="ARBA" id="ARBA00022840"/>
    </source>
</evidence>
<dbReference type="PATRIC" id="fig|701521.8.peg.1038"/>
<dbReference type="RefSeq" id="WP_014215556.1">
    <property type="nucleotide sequence ID" value="NC_016605.1"/>
</dbReference>
<comment type="cofactor">
    <cofactor evidence="1 10">
        <name>Mg(2+)</name>
        <dbReference type="ChEBI" id="CHEBI:18420"/>
    </cofactor>
</comment>
<evidence type="ECO:0000256" key="4">
    <source>
        <dbReference type="ARBA" id="ARBA00022679"/>
    </source>
</evidence>
<dbReference type="InterPro" id="IPR039657">
    <property type="entry name" value="Dimethylallyltransferase"/>
</dbReference>
<evidence type="ECO:0000313" key="15">
    <source>
        <dbReference type="Proteomes" id="UP000005444"/>
    </source>
</evidence>
<comment type="catalytic activity">
    <reaction evidence="9 10 11">
        <text>adenosine(37) in tRNA + dimethylallyl diphosphate = N(6)-dimethylallyladenosine(37) in tRNA + diphosphate</text>
        <dbReference type="Rhea" id="RHEA:26482"/>
        <dbReference type="Rhea" id="RHEA-COMP:10162"/>
        <dbReference type="Rhea" id="RHEA-COMP:10375"/>
        <dbReference type="ChEBI" id="CHEBI:33019"/>
        <dbReference type="ChEBI" id="CHEBI:57623"/>
        <dbReference type="ChEBI" id="CHEBI:74411"/>
        <dbReference type="ChEBI" id="CHEBI:74415"/>
        <dbReference type="EC" id="2.5.1.75"/>
    </reaction>
</comment>
<keyword evidence="4 10" id="KW-0808">Transferase</keyword>
<keyword evidence="5 10" id="KW-0819">tRNA processing</keyword>
<gene>
    <name evidence="10 14" type="primary">miaA</name>
    <name evidence="14" type="ordered locus">PECL_1096</name>
</gene>
<feature type="binding site" evidence="10">
    <location>
        <begin position="9"/>
        <end position="16"/>
    </location>
    <ligand>
        <name>ATP</name>
        <dbReference type="ChEBI" id="CHEBI:30616"/>
    </ligand>
</feature>
<evidence type="ECO:0000313" key="14">
    <source>
        <dbReference type="EMBL" id="AEV95359.1"/>
    </source>
</evidence>
<sequence length="304" mass="34865">MNKALIIAGPTAVGKTALGIKLAQSLDGEIISGDSMQIYRRLDIGTAKVSEDEKLTVPHHLIDINNVHEGFTAKDFKQHANKLITEISGRNKLPIIVGGTGFYLKALVDNLELGGDFNLDSQRTNLRLSLDNLSEEVLREELLKVDPNSANSIALGGKRRLIRALEVYRLTGNKFSEQPQHAINIDSLVIGLNTERPLLYDRINQRVDQMIDSGLEKEARWLFEQGNELQPQKGIGYREWPLYWNQQISFPELLELIKKDSRNYAKRQLTWFRNKMDTNWFDLILQPDNDQKRMNNLIKEWMNK</sequence>
<dbReference type="InterPro" id="IPR027417">
    <property type="entry name" value="P-loop_NTPase"/>
</dbReference>
<keyword evidence="15" id="KW-1185">Reference proteome</keyword>
<evidence type="ECO:0000256" key="13">
    <source>
        <dbReference type="RuleBase" id="RU003785"/>
    </source>
</evidence>
<dbReference type="PANTHER" id="PTHR11088:SF60">
    <property type="entry name" value="TRNA DIMETHYLALLYLTRANSFERASE"/>
    <property type="match status" value="1"/>
</dbReference>
<feature type="region of interest" description="Interaction with substrate tRNA" evidence="10">
    <location>
        <begin position="34"/>
        <end position="37"/>
    </location>
</feature>
<feature type="site" description="Interaction with substrate tRNA" evidence="10">
    <location>
        <position position="100"/>
    </location>
</feature>
<dbReference type="eggNOG" id="COG0324">
    <property type="taxonomic scope" value="Bacteria"/>
</dbReference>